<dbReference type="NCBIfam" id="TIGR03930">
    <property type="entry name" value="WXG100_ESAT6"/>
    <property type="match status" value="1"/>
</dbReference>
<dbReference type="Proteomes" id="UP000444980">
    <property type="component" value="Unassembled WGS sequence"/>
</dbReference>
<evidence type="ECO:0000313" key="3">
    <source>
        <dbReference type="Proteomes" id="UP000444980"/>
    </source>
</evidence>
<dbReference type="EMBL" id="BJOU01000001">
    <property type="protein sequence ID" value="GED98007.1"/>
    <property type="molecule type" value="Genomic_DNA"/>
</dbReference>
<dbReference type="Gene3D" id="1.10.287.1060">
    <property type="entry name" value="ESAT-6-like"/>
    <property type="match status" value="1"/>
</dbReference>
<comment type="similarity">
    <text evidence="1">Belongs to the WXG100 family.</text>
</comment>
<dbReference type="InterPro" id="IPR010310">
    <property type="entry name" value="T7SS_ESAT-6-like"/>
</dbReference>
<comment type="caution">
    <text evidence="2">The sequence shown here is derived from an EMBL/GenBank/DDBJ whole genome shotgun (WGS) entry which is preliminary data.</text>
</comment>
<keyword evidence="3" id="KW-1185">Reference proteome</keyword>
<evidence type="ECO:0000313" key="2">
    <source>
        <dbReference type="EMBL" id="GED98007.1"/>
    </source>
</evidence>
<gene>
    <name evidence="2" type="ORF">nbrc107697_20460</name>
</gene>
<protein>
    <recommendedName>
        <fullName evidence="1">ESAT-6-like protein</fullName>
    </recommendedName>
</protein>
<organism evidence="2 3">
    <name type="scientific">Gordonia crocea</name>
    <dbReference type="NCBI Taxonomy" id="589162"/>
    <lineage>
        <taxon>Bacteria</taxon>
        <taxon>Bacillati</taxon>
        <taxon>Actinomycetota</taxon>
        <taxon>Actinomycetes</taxon>
        <taxon>Mycobacteriales</taxon>
        <taxon>Gordoniaceae</taxon>
        <taxon>Gordonia</taxon>
    </lineage>
</organism>
<dbReference type="InterPro" id="IPR036689">
    <property type="entry name" value="ESAT-6-like_sf"/>
</dbReference>
<dbReference type="SUPFAM" id="SSF140453">
    <property type="entry name" value="EsxAB dimer-like"/>
    <property type="match status" value="1"/>
</dbReference>
<evidence type="ECO:0000256" key="1">
    <source>
        <dbReference type="RuleBase" id="RU362001"/>
    </source>
</evidence>
<sequence length="105" mass="10992">MAGTQIDIAGMQAAKSKAESVHGEMNGLLSRVRSTMEQSSGVWKGDAQAAFTVVSNEYNSAAQKMSTAMDEMIQKLQASLTKYGAQEDDTTAAVKSAGGGLNMNV</sequence>
<dbReference type="Pfam" id="PF06013">
    <property type="entry name" value="WXG100"/>
    <property type="match status" value="1"/>
</dbReference>
<dbReference type="AlphaFoldDB" id="A0A7I9UXS6"/>
<dbReference type="OrthoDB" id="4554345at2"/>
<dbReference type="RefSeq" id="WP_161927255.1">
    <property type="nucleotide sequence ID" value="NZ_BJOU01000001.1"/>
</dbReference>
<accession>A0A7I9UXS6</accession>
<reference evidence="3" key="1">
    <citation type="submission" date="2019-06" db="EMBL/GenBank/DDBJ databases">
        <title>Gordonia isolated from sludge of a wastewater treatment plant.</title>
        <authorList>
            <person name="Tamura T."/>
            <person name="Aoyama K."/>
            <person name="Kang Y."/>
            <person name="Saito S."/>
            <person name="Akiyama N."/>
            <person name="Yazawa K."/>
            <person name="Gonoi T."/>
            <person name="Mikami Y."/>
        </authorList>
    </citation>
    <scope>NUCLEOTIDE SEQUENCE [LARGE SCALE GENOMIC DNA]</scope>
    <source>
        <strain evidence="3">NBRC 107697</strain>
    </source>
</reference>
<proteinExistence type="inferred from homology"/>
<name>A0A7I9UXS6_9ACTN</name>